<feature type="chain" id="PRO_5011471136" evidence="3">
    <location>
        <begin position="27"/>
        <end position="373"/>
    </location>
</feature>
<feature type="signal peptide" evidence="3">
    <location>
        <begin position="1"/>
        <end position="26"/>
    </location>
</feature>
<dbReference type="GO" id="GO:0005886">
    <property type="term" value="C:plasma membrane"/>
    <property type="evidence" value="ECO:0007669"/>
    <property type="project" value="TreeGrafter"/>
</dbReference>
<dbReference type="GO" id="GO:0046677">
    <property type="term" value="P:response to antibiotic"/>
    <property type="evidence" value="ECO:0007669"/>
    <property type="project" value="TreeGrafter"/>
</dbReference>
<dbReference type="Pfam" id="PF25967">
    <property type="entry name" value="RND-MFP_C"/>
    <property type="match status" value="1"/>
</dbReference>
<dbReference type="OrthoDB" id="9801814at2"/>
<dbReference type="PANTHER" id="PTHR30158">
    <property type="entry name" value="ACRA/E-RELATED COMPONENT OF DRUG EFFLUX TRANSPORTER"/>
    <property type="match status" value="1"/>
</dbReference>
<evidence type="ECO:0000256" key="1">
    <source>
        <dbReference type="ARBA" id="ARBA00004196"/>
    </source>
</evidence>
<dbReference type="NCBIfam" id="TIGR01730">
    <property type="entry name" value="RND_mfp"/>
    <property type="match status" value="1"/>
</dbReference>
<evidence type="ECO:0000256" key="3">
    <source>
        <dbReference type="SAM" id="SignalP"/>
    </source>
</evidence>
<organism evidence="8 9">
    <name type="scientific">Elizabethkingia meningoseptica</name>
    <name type="common">Chryseobacterium meningosepticum</name>
    <dbReference type="NCBI Taxonomy" id="238"/>
    <lineage>
        <taxon>Bacteria</taxon>
        <taxon>Pseudomonadati</taxon>
        <taxon>Bacteroidota</taxon>
        <taxon>Flavobacteriia</taxon>
        <taxon>Flavobacteriales</taxon>
        <taxon>Weeksellaceae</taxon>
        <taxon>Elizabethkingia</taxon>
    </lineage>
</organism>
<proteinExistence type="inferred from homology"/>
<feature type="domain" description="Multidrug resistance protein MdtA-like barrel-sandwich hybrid" evidence="5">
    <location>
        <begin position="63"/>
        <end position="201"/>
    </location>
</feature>
<dbReference type="Gene3D" id="2.40.420.20">
    <property type="match status" value="1"/>
</dbReference>
<dbReference type="Pfam" id="PF25917">
    <property type="entry name" value="BSH_RND"/>
    <property type="match status" value="1"/>
</dbReference>
<dbReference type="Gene3D" id="2.40.50.100">
    <property type="match status" value="1"/>
</dbReference>
<evidence type="ECO:0000259" key="5">
    <source>
        <dbReference type="Pfam" id="PF25917"/>
    </source>
</evidence>
<dbReference type="AlphaFoldDB" id="A0A1T3FLB0"/>
<dbReference type="Pfam" id="PF25876">
    <property type="entry name" value="HH_MFP_RND"/>
    <property type="match status" value="1"/>
</dbReference>
<dbReference type="PANTHER" id="PTHR30158:SF23">
    <property type="entry name" value="MULTIDRUG RESISTANCE PROTEIN MEXA"/>
    <property type="match status" value="1"/>
</dbReference>
<dbReference type="STRING" id="238.BBD35_13710"/>
<dbReference type="InterPro" id="IPR006143">
    <property type="entry name" value="RND_pump_MFP"/>
</dbReference>
<dbReference type="Proteomes" id="UP000188947">
    <property type="component" value="Unassembled WGS sequence"/>
</dbReference>
<dbReference type="InterPro" id="IPR058626">
    <property type="entry name" value="MdtA-like_b-barrel"/>
</dbReference>
<dbReference type="InterPro" id="IPR058624">
    <property type="entry name" value="MdtA-like_HH"/>
</dbReference>
<dbReference type="InterPro" id="IPR058625">
    <property type="entry name" value="MdtA-like_BSH"/>
</dbReference>
<accession>A0A1T3FLB0</accession>
<evidence type="ECO:0000259" key="6">
    <source>
        <dbReference type="Pfam" id="PF25944"/>
    </source>
</evidence>
<dbReference type="GO" id="GO:0022857">
    <property type="term" value="F:transmembrane transporter activity"/>
    <property type="evidence" value="ECO:0007669"/>
    <property type="project" value="InterPro"/>
</dbReference>
<evidence type="ECO:0000313" key="8">
    <source>
        <dbReference type="EMBL" id="OOH96426.1"/>
    </source>
</evidence>
<sequence>MNYRIGYFAAALTMAALMYSCNSGNAQENTSLTAAMPTDFIQLYSGDADVSTGYPGSIEGQDNVEIKAQVTGYLEAVYVKEGQYVNKGQPLFRINPSVYNEQVNNNEAALKTALANQSNARLEVEKLRPLVDGKVVSDMQLKTAQASYQAATAQVAQAKSALGSSKINANFTYIKAPVSGYIGRIPNRVGNLISPADTTPLTSLSNINTVNVYFAMNEADFISHSKSAASDPNNTGIVELILADGSTYSYKGKLETASGNFDRNTGSIQMKAIFQNPDKLLRAGGTARVVIHRDVNNVIKLPKTAVKDIQDKFFVYKLSSGNKVVMSPIEISGDTTQDYFVSAGVKAGDKIAINRIDALTDGASVAPKVVPLK</sequence>
<dbReference type="InterPro" id="IPR058627">
    <property type="entry name" value="MdtA-like_C"/>
</dbReference>
<gene>
    <name evidence="8" type="ORF">BMF97_08400</name>
</gene>
<evidence type="ECO:0000259" key="4">
    <source>
        <dbReference type="Pfam" id="PF25876"/>
    </source>
</evidence>
<dbReference type="SUPFAM" id="SSF111369">
    <property type="entry name" value="HlyD-like secretion proteins"/>
    <property type="match status" value="1"/>
</dbReference>
<dbReference type="EMBL" id="MPOG01000008">
    <property type="protein sequence ID" value="OOH96426.1"/>
    <property type="molecule type" value="Genomic_DNA"/>
</dbReference>
<name>A0A1T3FLB0_ELIME</name>
<feature type="domain" description="Multidrug resistance protein MdtA-like C-terminal permuted SH3" evidence="7">
    <location>
        <begin position="297"/>
        <end position="357"/>
    </location>
</feature>
<reference evidence="8 9" key="1">
    <citation type="submission" date="2016-11" db="EMBL/GenBank/DDBJ databases">
        <title>Genome sequence and comparative genomic analysis of clinical strain Elizabethkingia meningoseptica 61421 PRCM.</title>
        <authorList>
            <person name="Wang M."/>
            <person name="Hu S."/>
            <person name="Cao L."/>
            <person name="Jiang T."/>
            <person name="Zhou Y."/>
            <person name="Ming D."/>
        </authorList>
    </citation>
    <scope>NUCLEOTIDE SEQUENCE [LARGE SCALE GENOMIC DNA]</scope>
    <source>
        <strain evidence="8 9">61421 PRCM</strain>
    </source>
</reference>
<dbReference type="Gene3D" id="1.10.287.470">
    <property type="entry name" value="Helix hairpin bin"/>
    <property type="match status" value="1"/>
</dbReference>
<feature type="domain" description="Multidrug resistance protein MdtA-like alpha-helical hairpin" evidence="4">
    <location>
        <begin position="104"/>
        <end position="172"/>
    </location>
</feature>
<evidence type="ECO:0000313" key="9">
    <source>
        <dbReference type="Proteomes" id="UP000188947"/>
    </source>
</evidence>
<evidence type="ECO:0000256" key="2">
    <source>
        <dbReference type="ARBA" id="ARBA00009477"/>
    </source>
</evidence>
<dbReference type="Gene3D" id="2.40.30.170">
    <property type="match status" value="1"/>
</dbReference>
<dbReference type="GO" id="GO:0030313">
    <property type="term" value="C:cell envelope"/>
    <property type="evidence" value="ECO:0007669"/>
    <property type="project" value="UniProtKB-SubCell"/>
</dbReference>
<dbReference type="eggNOG" id="COG0845">
    <property type="taxonomic scope" value="Bacteria"/>
</dbReference>
<protein>
    <submittedName>
        <fullName evidence="8">Efflux transporter periplasmic adaptor subunit</fullName>
    </submittedName>
</protein>
<keyword evidence="3" id="KW-0732">Signal</keyword>
<comment type="subcellular location">
    <subcellularLocation>
        <location evidence="1">Cell envelope</location>
    </subcellularLocation>
</comment>
<feature type="domain" description="Multidrug resistance protein MdtA-like beta-barrel" evidence="6">
    <location>
        <begin position="209"/>
        <end position="294"/>
    </location>
</feature>
<comment type="caution">
    <text evidence="8">The sequence shown here is derived from an EMBL/GenBank/DDBJ whole genome shotgun (WGS) entry which is preliminary data.</text>
</comment>
<evidence type="ECO:0000259" key="7">
    <source>
        <dbReference type="Pfam" id="PF25967"/>
    </source>
</evidence>
<comment type="similarity">
    <text evidence="2">Belongs to the membrane fusion protein (MFP) (TC 8.A.1) family.</text>
</comment>
<keyword evidence="9" id="KW-1185">Reference proteome</keyword>
<dbReference type="RefSeq" id="WP_070905060.1">
    <property type="nucleotide sequence ID" value="NZ_CP016378.1"/>
</dbReference>
<dbReference type="Pfam" id="PF25944">
    <property type="entry name" value="Beta-barrel_RND"/>
    <property type="match status" value="1"/>
</dbReference>
<dbReference type="PROSITE" id="PS51257">
    <property type="entry name" value="PROKAR_LIPOPROTEIN"/>
    <property type="match status" value="1"/>
</dbReference>